<dbReference type="EMBL" id="QPMT01000053">
    <property type="protein sequence ID" value="KAF4848758.1"/>
    <property type="molecule type" value="Genomic_DNA"/>
</dbReference>
<feature type="region of interest" description="Disordered" evidence="1">
    <location>
        <begin position="81"/>
        <end position="109"/>
    </location>
</feature>
<dbReference type="OrthoDB" id="5244662at2759"/>
<dbReference type="AlphaFoldDB" id="A0A9P5BQD7"/>
<protein>
    <submittedName>
        <fullName evidence="2">Uncharacterized protein</fullName>
    </submittedName>
</protein>
<name>A0A9P5BQD7_COLSI</name>
<feature type="region of interest" description="Disordered" evidence="1">
    <location>
        <begin position="47"/>
        <end position="68"/>
    </location>
</feature>
<sequence length="109" mass="12564">MSSIAIRQNAGMLMIREIIMGEAEPLLAKESTSFDYFTAVDLRLSDPNEREELSRSRASRRRPRQRRRAEKLIIMSNSFDRNTLSANKGRNKEKLTSQFPPYLHPLPAS</sequence>
<feature type="compositionally biased region" description="Basic residues" evidence="1">
    <location>
        <begin position="57"/>
        <end position="68"/>
    </location>
</feature>
<proteinExistence type="predicted"/>
<comment type="caution">
    <text evidence="2">The sequence shown here is derived from an EMBL/GenBank/DDBJ whole genome shotgun (WGS) entry which is preliminary data.</text>
</comment>
<gene>
    <name evidence="2" type="ORF">CGCSCA2_v012228</name>
</gene>
<reference evidence="2" key="1">
    <citation type="submission" date="2019-06" db="EMBL/GenBank/DDBJ databases">
        <authorList>
            <person name="Gan P."/>
            <person name="Shirasu K."/>
        </authorList>
    </citation>
    <scope>NUCLEOTIDE SEQUENCE [LARGE SCALE GENOMIC DNA]</scope>
    <source>
        <strain evidence="2">CAD2</strain>
    </source>
</reference>
<evidence type="ECO:0000313" key="3">
    <source>
        <dbReference type="Proteomes" id="UP000711996"/>
    </source>
</evidence>
<dbReference type="Proteomes" id="UP000711996">
    <property type="component" value="Unassembled WGS sequence"/>
</dbReference>
<accession>A0A9P5BQD7</accession>
<evidence type="ECO:0000313" key="2">
    <source>
        <dbReference type="EMBL" id="KAF4848758.1"/>
    </source>
</evidence>
<evidence type="ECO:0000256" key="1">
    <source>
        <dbReference type="SAM" id="MobiDB-lite"/>
    </source>
</evidence>
<organism evidence="2 3">
    <name type="scientific">Colletotrichum siamense</name>
    <name type="common">Anthracnose fungus</name>
    <dbReference type="NCBI Taxonomy" id="690259"/>
    <lineage>
        <taxon>Eukaryota</taxon>
        <taxon>Fungi</taxon>
        <taxon>Dikarya</taxon>
        <taxon>Ascomycota</taxon>
        <taxon>Pezizomycotina</taxon>
        <taxon>Sordariomycetes</taxon>
        <taxon>Hypocreomycetidae</taxon>
        <taxon>Glomerellales</taxon>
        <taxon>Glomerellaceae</taxon>
        <taxon>Colletotrichum</taxon>
        <taxon>Colletotrichum gloeosporioides species complex</taxon>
    </lineage>
</organism>
<keyword evidence="3" id="KW-1185">Reference proteome</keyword>